<comment type="caution">
    <text evidence="5">The sequence shown here is derived from an EMBL/GenBank/DDBJ whole genome shotgun (WGS) entry which is preliminary data.</text>
</comment>
<dbReference type="Pfam" id="PF20958">
    <property type="entry name" value="GxGYxYP_N_3rd"/>
    <property type="match status" value="1"/>
</dbReference>
<organism evidence="5 6">
    <name type="scientific">Dictyobacter alpinus</name>
    <dbReference type="NCBI Taxonomy" id="2014873"/>
    <lineage>
        <taxon>Bacteria</taxon>
        <taxon>Bacillati</taxon>
        <taxon>Chloroflexota</taxon>
        <taxon>Ktedonobacteria</taxon>
        <taxon>Ktedonobacterales</taxon>
        <taxon>Dictyobacteraceae</taxon>
        <taxon>Dictyobacter</taxon>
    </lineage>
</organism>
<evidence type="ECO:0000313" key="5">
    <source>
        <dbReference type="EMBL" id="GCE29127.1"/>
    </source>
</evidence>
<feature type="domain" description="GxGYxYP putative glycoside hydrolase second N-terminal" evidence="3">
    <location>
        <begin position="147"/>
        <end position="217"/>
    </location>
</feature>
<protein>
    <recommendedName>
        <fullName evidence="7">GxGYxYP putative glycoside hydrolase N-terminal domain-containing protein</fullName>
    </recommendedName>
</protein>
<dbReference type="InterPro" id="IPR048310">
    <property type="entry name" value="GxGYxYP_N_2nd"/>
</dbReference>
<dbReference type="InterPro" id="IPR032626">
    <property type="entry name" value="GxGYxYP_N_1st"/>
</dbReference>
<dbReference type="InterPro" id="IPR048309">
    <property type="entry name" value="GxGYxYP_N_3rd"/>
</dbReference>
<evidence type="ECO:0000313" key="6">
    <source>
        <dbReference type="Proteomes" id="UP000287171"/>
    </source>
</evidence>
<feature type="domain" description="GxGYxYP putative glycoside hydrolase C-terminal" evidence="1">
    <location>
        <begin position="335"/>
        <end position="553"/>
    </location>
</feature>
<accession>A0A402BCW8</accession>
<dbReference type="RefSeq" id="WP_161982325.1">
    <property type="nucleotide sequence ID" value="NZ_BIFT01000001.1"/>
</dbReference>
<dbReference type="InterPro" id="IPR025832">
    <property type="entry name" value="GxGYxYP_C"/>
</dbReference>
<proteinExistence type="predicted"/>
<dbReference type="PANTHER" id="PTHR37321">
    <property type="entry name" value="EXPORTED PROTEIN-RELATED"/>
    <property type="match status" value="1"/>
</dbReference>
<dbReference type="InterPro" id="IPR038410">
    <property type="entry name" value="GxGYxYP_C_sf"/>
</dbReference>
<gene>
    <name evidence="5" type="ORF">KDA_46110</name>
</gene>
<evidence type="ECO:0000259" key="1">
    <source>
        <dbReference type="Pfam" id="PF14323"/>
    </source>
</evidence>
<dbReference type="EMBL" id="BIFT01000001">
    <property type="protein sequence ID" value="GCE29127.1"/>
    <property type="molecule type" value="Genomic_DNA"/>
</dbReference>
<dbReference type="Pfam" id="PF20957">
    <property type="entry name" value="GxGYxYP_N_2nd"/>
    <property type="match status" value="1"/>
</dbReference>
<dbReference type="Gene3D" id="3.20.20.490">
    <property type="entry name" value="GxGYxYP glycoside hydrolase, C-terminal domain"/>
    <property type="match status" value="1"/>
</dbReference>
<evidence type="ECO:0000259" key="3">
    <source>
        <dbReference type="Pfam" id="PF20957"/>
    </source>
</evidence>
<dbReference type="Pfam" id="PF16216">
    <property type="entry name" value="GxGYxYP_N"/>
    <property type="match status" value="1"/>
</dbReference>
<keyword evidence="6" id="KW-1185">Reference proteome</keyword>
<dbReference type="AlphaFoldDB" id="A0A402BCW8"/>
<reference evidence="6" key="1">
    <citation type="submission" date="2018-12" db="EMBL/GenBank/DDBJ databases">
        <title>Tengunoibacter tsumagoiensis gen. nov., sp. nov., Dictyobacter kobayashii sp. nov., D. alpinus sp. nov., and D. joshuensis sp. nov. and description of Dictyobacteraceae fam. nov. within the order Ktedonobacterales isolated from Tengu-no-mugimeshi.</title>
        <authorList>
            <person name="Wang C.M."/>
            <person name="Zheng Y."/>
            <person name="Sakai Y."/>
            <person name="Toyoda A."/>
            <person name="Minakuchi Y."/>
            <person name="Abe K."/>
            <person name="Yokota A."/>
            <person name="Yabe S."/>
        </authorList>
    </citation>
    <scope>NUCLEOTIDE SEQUENCE [LARGE SCALE GENOMIC DNA]</scope>
    <source>
        <strain evidence="6">Uno16</strain>
    </source>
</reference>
<evidence type="ECO:0000259" key="4">
    <source>
        <dbReference type="Pfam" id="PF20958"/>
    </source>
</evidence>
<evidence type="ECO:0000259" key="2">
    <source>
        <dbReference type="Pfam" id="PF16216"/>
    </source>
</evidence>
<dbReference type="PANTHER" id="PTHR37321:SF1">
    <property type="entry name" value="EXPORTED PROTEIN"/>
    <property type="match status" value="1"/>
</dbReference>
<sequence>MGRTFTTPMLRLARVLLCFGFVLMEFTGVAVPSLDRATLSPSVRHALAQKLQLGDEGGGINWPRGQALPSFASPQLLDVAEVNDLPGDLCLMLATLQGLVNRSRPQIYLMEGLPAEGVATWLYNLSVPYRLHSDPWEVVDKYLYAARGVIVYDPKIMNSVNVATTMAGLDDGLVVSPALLTRLTADPYNLPVLADLRGKFSSNLEANIWQVQHLWPRASHRLLVGLLPTTPSKLVGRVTTYGYLRDYAVANRAMVFWYSLLNPVEVNLFKRVLSGVEPGTPYMGWYDKEFRGVRLTSSYGVYTLAADYFSNLTVFSGVKAPTFVQQSVPAPALKKKIYVTLTMSEGDNLQYTQHTMRKLWEDPQRGHVPLNWSLNPVLIDAAPSILNHYQLTATANDDLIASPSGSGYCYPSSWSPGNLNSFLQRSNTYLNRTGMHVIFILDNQSMLSNAIAQAYSKQLNASGILLNWWNELSRTSISSGNLPVSTQVTAVERVQMLRAIRQSAAHWNRSSPLFISALAISWNLTPTDMKYVADHLGSDYTVVRGDQYFELIRKARKLPASRY</sequence>
<dbReference type="Pfam" id="PF14323">
    <property type="entry name" value="GxGYxYP_C"/>
    <property type="match status" value="1"/>
</dbReference>
<name>A0A402BCW8_9CHLR</name>
<feature type="domain" description="GxGYxYP putative glycoside hydrolase first N-terminal" evidence="2">
    <location>
        <begin position="84"/>
        <end position="142"/>
    </location>
</feature>
<dbReference type="Proteomes" id="UP000287171">
    <property type="component" value="Unassembled WGS sequence"/>
</dbReference>
<evidence type="ECO:0008006" key="7">
    <source>
        <dbReference type="Google" id="ProtNLM"/>
    </source>
</evidence>
<feature type="domain" description="GxGYxYP putative glycoside hydrolase third N-terminal" evidence="4">
    <location>
        <begin position="243"/>
        <end position="316"/>
    </location>
</feature>